<dbReference type="Gene3D" id="2.30.30.140">
    <property type="match status" value="1"/>
</dbReference>
<dbReference type="InterPro" id="IPR010750">
    <property type="entry name" value="SGF29_tudor-like_dom"/>
</dbReference>
<dbReference type="PANTHER" id="PTHR21539:SF0">
    <property type="entry name" value="SAGA-ASSOCIATED FACTOR 29"/>
    <property type="match status" value="1"/>
</dbReference>
<dbReference type="InterPro" id="IPR037802">
    <property type="entry name" value="SGF29"/>
</dbReference>
<protein>
    <recommendedName>
        <fullName evidence="1">SGF29 C-terminal domain-containing protein</fullName>
    </recommendedName>
</protein>
<comment type="caution">
    <text evidence="2">The sequence shown here is derived from an EMBL/GenBank/DDBJ whole genome shotgun (WGS) entry which is preliminary data.</text>
</comment>
<gene>
    <name evidence="2" type="ORF">SCF082_LOCUS31107</name>
</gene>
<evidence type="ECO:0000313" key="2">
    <source>
        <dbReference type="EMBL" id="CAK9058299.1"/>
    </source>
</evidence>
<reference evidence="2 3" key="1">
    <citation type="submission" date="2024-02" db="EMBL/GenBank/DDBJ databases">
        <authorList>
            <person name="Chen Y."/>
            <person name="Shah S."/>
            <person name="Dougan E. K."/>
            <person name="Thang M."/>
            <person name="Chan C."/>
        </authorList>
    </citation>
    <scope>NUCLEOTIDE SEQUENCE [LARGE SCALE GENOMIC DNA]</scope>
</reference>
<evidence type="ECO:0000259" key="1">
    <source>
        <dbReference type="PROSITE" id="PS51518"/>
    </source>
</evidence>
<feature type="non-terminal residue" evidence="2">
    <location>
        <position position="1"/>
    </location>
</feature>
<feature type="domain" description="SGF29 C-terminal" evidence="1">
    <location>
        <begin position="112"/>
        <end position="273"/>
    </location>
</feature>
<dbReference type="Pfam" id="PF07039">
    <property type="entry name" value="SGF29_Tudor"/>
    <property type="match status" value="1"/>
</dbReference>
<keyword evidence="3" id="KW-1185">Reference proteome</keyword>
<sequence>VRRYTSLLRELDHKSAQDMADIQRLQQAFLERAKEEAKKGKTEQEREERLRALRQHDDFKALGKLRASLKQKIAEKQSVADQIFDMSEQNLKRLRSDIKNLEDYFRSTGEIPDDKFKVGRYVAAWIDKDSVWILAKVIAYSPQDPDRVRVADADSNDASSSFVLPSAKCEALPLDETFHEARSRLSSRGRKVLAMYPDTTTFYKGAIVSVPFQESSSASASTSANTALFAGHPPGTILCGVMFDDDVDALTGKTPKHFVPTKYVFVAAGTFNPSS</sequence>
<evidence type="ECO:0000313" key="3">
    <source>
        <dbReference type="Proteomes" id="UP001642464"/>
    </source>
</evidence>
<name>A0ABP0N7G2_9DINO</name>
<dbReference type="Pfam" id="PF12998">
    <property type="entry name" value="ING"/>
    <property type="match status" value="1"/>
</dbReference>
<dbReference type="Proteomes" id="UP001642464">
    <property type="component" value="Unassembled WGS sequence"/>
</dbReference>
<proteinExistence type="predicted"/>
<dbReference type="PANTHER" id="PTHR21539">
    <property type="entry name" value="SAGA-ASSOCIATED FACTOR 29"/>
    <property type="match status" value="1"/>
</dbReference>
<accession>A0ABP0N7G2</accession>
<dbReference type="InterPro" id="IPR024610">
    <property type="entry name" value="ING_N_histone-binding"/>
</dbReference>
<dbReference type="EMBL" id="CAXAMM010026128">
    <property type="protein sequence ID" value="CAK9058299.1"/>
    <property type="molecule type" value="Genomic_DNA"/>
</dbReference>
<organism evidence="2 3">
    <name type="scientific">Durusdinium trenchii</name>
    <dbReference type="NCBI Taxonomy" id="1381693"/>
    <lineage>
        <taxon>Eukaryota</taxon>
        <taxon>Sar</taxon>
        <taxon>Alveolata</taxon>
        <taxon>Dinophyceae</taxon>
        <taxon>Suessiales</taxon>
        <taxon>Symbiodiniaceae</taxon>
        <taxon>Durusdinium</taxon>
    </lineage>
</organism>
<dbReference type="PROSITE" id="PS51518">
    <property type="entry name" value="SGF29_C"/>
    <property type="match status" value="1"/>
</dbReference>